<accession>A0ABV9WGA7</accession>
<keyword evidence="2" id="KW-0597">Phosphoprotein</keyword>
<evidence type="ECO:0000256" key="5">
    <source>
        <dbReference type="SAM" id="MobiDB-lite"/>
    </source>
</evidence>
<dbReference type="InterPro" id="IPR020841">
    <property type="entry name" value="PKS_Beta-ketoAc_synthase_dom"/>
</dbReference>
<feature type="domain" description="Carrier" evidence="6">
    <location>
        <begin position="545"/>
        <end position="620"/>
    </location>
</feature>
<dbReference type="RefSeq" id="WP_380127958.1">
    <property type="nucleotide sequence ID" value="NZ_JBHSIU010000121.1"/>
</dbReference>
<feature type="domain" description="Carrier" evidence="6">
    <location>
        <begin position="1976"/>
        <end position="2051"/>
    </location>
</feature>
<dbReference type="Gene3D" id="3.40.50.720">
    <property type="entry name" value="NAD(P)-binding Rossmann-like Domain"/>
    <property type="match status" value="1"/>
</dbReference>
<proteinExistence type="predicted"/>
<organism evidence="8 9">
    <name type="scientific">Dactylosporangium cerinum</name>
    <dbReference type="NCBI Taxonomy" id="1434730"/>
    <lineage>
        <taxon>Bacteria</taxon>
        <taxon>Bacillati</taxon>
        <taxon>Actinomycetota</taxon>
        <taxon>Actinomycetes</taxon>
        <taxon>Micromonosporales</taxon>
        <taxon>Micromonosporaceae</taxon>
        <taxon>Dactylosporangium</taxon>
    </lineage>
</organism>
<dbReference type="InterPro" id="IPR057326">
    <property type="entry name" value="KR_dom"/>
</dbReference>
<dbReference type="Pfam" id="PF02801">
    <property type="entry name" value="Ketoacyl-synt_C"/>
    <property type="match status" value="2"/>
</dbReference>
<evidence type="ECO:0000259" key="6">
    <source>
        <dbReference type="PROSITE" id="PS50075"/>
    </source>
</evidence>
<name>A0ABV9WGA7_9ACTN</name>
<dbReference type="PROSITE" id="PS00012">
    <property type="entry name" value="PHOSPHOPANTETHEINE"/>
    <property type="match status" value="1"/>
</dbReference>
<dbReference type="InterPro" id="IPR013968">
    <property type="entry name" value="PKS_KR"/>
</dbReference>
<dbReference type="PROSITE" id="PS50075">
    <property type="entry name" value="CARRIER"/>
    <property type="match status" value="2"/>
</dbReference>
<feature type="domain" description="Ketosynthase family 3 (KS3)" evidence="7">
    <location>
        <begin position="640"/>
        <end position="1066"/>
    </location>
</feature>
<dbReference type="Proteomes" id="UP001595912">
    <property type="component" value="Unassembled WGS sequence"/>
</dbReference>
<dbReference type="InterPro" id="IPR014031">
    <property type="entry name" value="Ketoacyl_synth_C"/>
</dbReference>
<dbReference type="InterPro" id="IPR014043">
    <property type="entry name" value="Acyl_transferase_dom"/>
</dbReference>
<feature type="region of interest" description="Disordered" evidence="5">
    <location>
        <begin position="621"/>
        <end position="641"/>
    </location>
</feature>
<keyword evidence="3" id="KW-0808">Transferase</keyword>
<dbReference type="EMBL" id="JBHSIU010000121">
    <property type="protein sequence ID" value="MFC5007312.1"/>
    <property type="molecule type" value="Genomic_DNA"/>
</dbReference>
<dbReference type="SMART" id="SM00823">
    <property type="entry name" value="PKS_PP"/>
    <property type="match status" value="2"/>
</dbReference>
<evidence type="ECO:0000313" key="8">
    <source>
        <dbReference type="EMBL" id="MFC5007312.1"/>
    </source>
</evidence>
<dbReference type="Pfam" id="PF00698">
    <property type="entry name" value="Acyl_transf_1"/>
    <property type="match status" value="1"/>
</dbReference>
<dbReference type="SUPFAM" id="SSF51735">
    <property type="entry name" value="NAD(P)-binding Rossmann-fold domains"/>
    <property type="match status" value="2"/>
</dbReference>
<dbReference type="PANTHER" id="PTHR43775">
    <property type="entry name" value="FATTY ACID SYNTHASE"/>
    <property type="match status" value="1"/>
</dbReference>
<comment type="caution">
    <text evidence="8">The sequence shown here is derived from an EMBL/GenBank/DDBJ whole genome shotgun (WGS) entry which is preliminary data.</text>
</comment>
<dbReference type="Pfam" id="PF00550">
    <property type="entry name" value="PP-binding"/>
    <property type="match status" value="2"/>
</dbReference>
<evidence type="ECO:0000256" key="3">
    <source>
        <dbReference type="ARBA" id="ARBA00022679"/>
    </source>
</evidence>
<keyword evidence="9" id="KW-1185">Reference proteome</keyword>
<dbReference type="Gene3D" id="3.40.47.10">
    <property type="match status" value="2"/>
</dbReference>
<evidence type="ECO:0000256" key="1">
    <source>
        <dbReference type="ARBA" id="ARBA00022450"/>
    </source>
</evidence>
<dbReference type="InterPro" id="IPR036736">
    <property type="entry name" value="ACP-like_sf"/>
</dbReference>
<dbReference type="CDD" id="cd00833">
    <property type="entry name" value="PKS"/>
    <property type="match status" value="2"/>
</dbReference>
<dbReference type="Pfam" id="PF00109">
    <property type="entry name" value="ketoacyl-synt"/>
    <property type="match status" value="2"/>
</dbReference>
<dbReference type="SUPFAM" id="SSF47336">
    <property type="entry name" value="ACP-like"/>
    <property type="match status" value="2"/>
</dbReference>
<gene>
    <name evidence="8" type="ORF">ACFPIJ_57075</name>
</gene>
<dbReference type="InterPro" id="IPR016035">
    <property type="entry name" value="Acyl_Trfase/lysoPLipase"/>
</dbReference>
<dbReference type="InterPro" id="IPR020806">
    <property type="entry name" value="PKS_PP-bd"/>
</dbReference>
<evidence type="ECO:0000256" key="4">
    <source>
        <dbReference type="ARBA" id="ARBA00023315"/>
    </source>
</evidence>
<keyword evidence="4" id="KW-0012">Acyltransferase</keyword>
<dbReference type="SUPFAM" id="SSF52151">
    <property type="entry name" value="FabD/lysophospholipase-like"/>
    <property type="match status" value="1"/>
</dbReference>
<dbReference type="PROSITE" id="PS00606">
    <property type="entry name" value="KS3_1"/>
    <property type="match status" value="1"/>
</dbReference>
<dbReference type="InterPro" id="IPR018201">
    <property type="entry name" value="Ketoacyl_synth_AS"/>
</dbReference>
<dbReference type="SMART" id="SM00825">
    <property type="entry name" value="PKS_KS"/>
    <property type="match status" value="2"/>
</dbReference>
<keyword evidence="1" id="KW-0596">Phosphopantetheine</keyword>
<dbReference type="InterPro" id="IPR006162">
    <property type="entry name" value="Ppantetheine_attach_site"/>
</dbReference>
<dbReference type="InterPro" id="IPR050091">
    <property type="entry name" value="PKS_NRPS_Biosynth_Enz"/>
</dbReference>
<dbReference type="InterPro" id="IPR032821">
    <property type="entry name" value="PKS_assoc"/>
</dbReference>
<evidence type="ECO:0000259" key="7">
    <source>
        <dbReference type="PROSITE" id="PS52004"/>
    </source>
</evidence>
<dbReference type="Gene3D" id="3.40.366.10">
    <property type="entry name" value="Malonyl-Coenzyme A Acyl Carrier Protein, domain 2"/>
    <property type="match status" value="1"/>
</dbReference>
<dbReference type="Pfam" id="PF08659">
    <property type="entry name" value="KR"/>
    <property type="match status" value="1"/>
</dbReference>
<dbReference type="SUPFAM" id="SSF53901">
    <property type="entry name" value="Thiolase-like"/>
    <property type="match status" value="2"/>
</dbReference>
<dbReference type="Gene3D" id="3.30.70.3290">
    <property type="match status" value="2"/>
</dbReference>
<dbReference type="SMART" id="SM01294">
    <property type="entry name" value="PKS_PP_betabranch"/>
    <property type="match status" value="1"/>
</dbReference>
<dbReference type="PROSITE" id="PS52004">
    <property type="entry name" value="KS3_2"/>
    <property type="match status" value="2"/>
</dbReference>
<dbReference type="SMART" id="SM00822">
    <property type="entry name" value="PKS_KR"/>
    <property type="match status" value="1"/>
</dbReference>
<dbReference type="InterPro" id="IPR014030">
    <property type="entry name" value="Ketoacyl_synth_N"/>
</dbReference>
<evidence type="ECO:0000313" key="9">
    <source>
        <dbReference type="Proteomes" id="UP001595912"/>
    </source>
</evidence>
<protein>
    <submittedName>
        <fullName evidence="8">SDR family NAD(P)-dependent oxidoreductase</fullName>
    </submittedName>
</protein>
<dbReference type="InterPro" id="IPR016039">
    <property type="entry name" value="Thiolase-like"/>
</dbReference>
<sequence length="2120" mass="218000">MPVDVNLAPIAVVGIAARLPGAPDPDAFWRLLSDGRSAIGTPPAARQALTGSRPGGWLDRVDTFDADFFGISPREARHLDPQQRLMLELCWEAIEDAGIAPARLAGSPVGVFAGAMATDYATLAARAGAADVDRFTLTGLNRGLLANRVSFTLGLRGPSFTVDAAQASSLVAVQLAVQSLRRGESDVALAGGVNLNLVADSTLAAEAFGGLSPNGRSATFDAAADGYVRGEGGAVVLLKPLDRALADEDPVYCVILGGAVNNDGATAGLTLPGAATQAAVARAALTDAGVRPAAVRYVELHGTGTRAGDPVEAAALGEAYRADRPAGEPLLVGSAKTNVGHLEGAAGVVGLVKVALGLARGVVPASLNFTTPNPAIDFEGLRLAVAREPVPWPAGGLAGVSSFGMGGTNCHLVLGGPPPGPADRHPAPATATWVVSARSTAALREQAGRLHAALSADPALRIDDVALTLATGRDRFAVRATLHGTRAELLDGLAGLRDGAAPSTSDPGAGPVTGARRVRLPTYAFQRQRYWLGDDTPATAAPAGGDLRVLVRSVAADVLGHGDAAEVDLDRPFRDLGLDSLGGVELAERLAAATGLPLTDTLVYEHPTPAAVVAHLTTRTTGTAATGEDEPRPATAPAGDDPIAVVALGGRWPGGADSPEALWRLLQSGTDVIGGFPINRGWDVDRLHDPEPGRSGRTYVRQGGFLYDADRFDAGLFGIAPREAAAMDPQQRLLLEVAWETFERAGLDPARLRGSRTGVFVGLTSHDYGPRLHRAAPAAQGYALTGSTVSVASGRLAYALGLQGPAISVDTACSSSLVALHLAAASLRAGESDLVLTGGAAVMGAPGMFTEFSQQRGLAPDGRCKPFAAAADGTAWAEGVGLIVLERLSDARRLGHPVLAILRGTAVNSDGASNGLTAPSGPAQRRVIRQALAAAALAPSDVDVLEAHGTGTTLGDPIEAQAVLATYGQDRPADRPLWIGSVKSQLGHTQAAAGITGVIAMVLAMRHGVLPPTLHVDAPSPHVDWSSGSVRLLTAPTAWPVVDRPRRAGVSSFGISGTNAHAILEQAPPAAPAPAPVVRAFDGPVPLLVSAAGPAALAEQARRLHDALVADPGLDLLDVAWTLVTARANLDERAVVLATDRAEAVRGLAALAGGAQDGLIRGTATQGRLAVTFTGQGAQRAGMGRELYQRYPVYAAAFDAVIDALDEGPAVRRAVFDGTDLDRTDRTQSALFAVEVALLRLLESWGVSPDLVAGHSVGEITAAHAAGVLSLPDAARLVSARGGLMASLPSGGVMLSVAAGEAEVRAVLPPGAGIAAVNGPAAVVVSGDEPAVHKVAEHFEAQGRALRRLRVSHAFHSHHMDPILEQFRAVAGRLVPGTARAAVVSTVTGGPLTAPDASYWVRQVREPVRFADAVTAIAEAGVTDVLELGPDAVLTGLGRQVPLERAPRFVAGQRRGRPEPQTLLEAVARLHVHGVSVDWTALFEGVPARRVDLPTYAFQRQRYWLEDADDAAPTWWHRVAWRPLPETPRSAADGTWLIVVPDGAAPTPQAAALARALPGDIVSPAEAATADRPAGVLSLLALADDGLAANLALVQALSGVDAPLWIATRGAVSTGPGDAVTAPEQAANWGLGAVVALEHRDRWGGIIDLPAAGDETDQVAAALRGRHGETELAVRPGGVLVRRLEALPARPAPAGTWQPAGTVLVTGGTGGLGAHVARWLAARGAPHLLLVSRRGPQAPGAYALAAELTAAGTRVTILALDVTDRTALAAAVSALPAEHPLDAVVHTAAVLDDALVADLTPDRLTAVHRVKAGAAAALHELTRDRALSRFVLFSSIAGTVGLPGQGNYAPGNAYLDALAAHRRAAGLPATAIGWGHWAGDGIAGDGARDHLRRQGLTPMDPAAALAALAEALDHDDHAHVVIAAADWDTAQRANTRPVLRGLARAGETATTTAAPGDVQTGVQADTAGLSGTDLRRTVLDLVREHAAAVQAHASGAAVDPGKGFRDQGFDSLAALELSTRLAGATGLRLPGSVVFDHPNPAALAEHLVRLLRPEADTDPIGAQLDRLEEALATAPDRQAVAQRLYRLADRLTEEPETTGDLDDASDSELIDFITNQLGIS</sequence>
<dbReference type="InterPro" id="IPR009081">
    <property type="entry name" value="PP-bd_ACP"/>
</dbReference>
<dbReference type="InterPro" id="IPR001227">
    <property type="entry name" value="Ac_transferase_dom_sf"/>
</dbReference>
<dbReference type="InterPro" id="IPR036291">
    <property type="entry name" value="NAD(P)-bd_dom_sf"/>
</dbReference>
<reference evidence="9" key="1">
    <citation type="journal article" date="2019" name="Int. J. Syst. Evol. Microbiol.">
        <title>The Global Catalogue of Microorganisms (GCM) 10K type strain sequencing project: providing services to taxonomists for standard genome sequencing and annotation.</title>
        <authorList>
            <consortium name="The Broad Institute Genomics Platform"/>
            <consortium name="The Broad Institute Genome Sequencing Center for Infectious Disease"/>
            <person name="Wu L."/>
            <person name="Ma J."/>
        </authorList>
    </citation>
    <scope>NUCLEOTIDE SEQUENCE [LARGE SCALE GENOMIC DNA]</scope>
    <source>
        <strain evidence="9">CGMCC 4.7152</strain>
    </source>
</reference>
<evidence type="ECO:0000256" key="2">
    <source>
        <dbReference type="ARBA" id="ARBA00022553"/>
    </source>
</evidence>
<dbReference type="Gene3D" id="1.10.1200.10">
    <property type="entry name" value="ACP-like"/>
    <property type="match status" value="2"/>
</dbReference>
<dbReference type="SUPFAM" id="SSF55048">
    <property type="entry name" value="Probable ACP-binding domain of malonyl-CoA ACP transacylase"/>
    <property type="match status" value="1"/>
</dbReference>
<feature type="domain" description="Ketosynthase family 3 (KS3)" evidence="7">
    <location>
        <begin position="7"/>
        <end position="416"/>
    </location>
</feature>
<dbReference type="SMART" id="SM00827">
    <property type="entry name" value="PKS_AT"/>
    <property type="match status" value="1"/>
</dbReference>
<dbReference type="PANTHER" id="PTHR43775:SF51">
    <property type="entry name" value="INACTIVE PHENOLPHTHIOCEROL SYNTHESIS POLYKETIDE SYNTHASE TYPE I PKS1-RELATED"/>
    <property type="match status" value="1"/>
</dbReference>
<dbReference type="InterPro" id="IPR016036">
    <property type="entry name" value="Malonyl_transacylase_ACP-bd"/>
</dbReference>
<dbReference type="CDD" id="cd08952">
    <property type="entry name" value="KR_1_SDR_x"/>
    <property type="match status" value="1"/>
</dbReference>
<dbReference type="Pfam" id="PF16197">
    <property type="entry name" value="KAsynt_C_assoc"/>
    <property type="match status" value="2"/>
</dbReference>